<evidence type="ECO:0000256" key="5">
    <source>
        <dbReference type="ARBA" id="ARBA00023274"/>
    </source>
</evidence>
<keyword evidence="4" id="KW-0496">Mitochondrion</keyword>
<evidence type="ECO:0000256" key="7">
    <source>
        <dbReference type="ARBA" id="ARBA00041375"/>
    </source>
</evidence>
<dbReference type="FunCoup" id="C3Y7A6">
    <property type="interactions" value="10"/>
</dbReference>
<evidence type="ECO:0000256" key="6">
    <source>
        <dbReference type="ARBA" id="ARBA00039977"/>
    </source>
</evidence>
<dbReference type="Gene3D" id="3.30.70.330">
    <property type="match status" value="1"/>
</dbReference>
<gene>
    <name evidence="8" type="ORF">BRAFLDRAFT_123255</name>
</gene>
<evidence type="ECO:0000256" key="1">
    <source>
        <dbReference type="ARBA" id="ARBA00004173"/>
    </source>
</evidence>
<dbReference type="EMBL" id="GG666489">
    <property type="protein sequence ID" value="EEN63734.1"/>
    <property type="molecule type" value="Genomic_DNA"/>
</dbReference>
<organism>
    <name type="scientific">Branchiostoma floridae</name>
    <name type="common">Florida lancelet</name>
    <name type="synonym">Amphioxus</name>
    <dbReference type="NCBI Taxonomy" id="7739"/>
    <lineage>
        <taxon>Eukaryota</taxon>
        <taxon>Metazoa</taxon>
        <taxon>Chordata</taxon>
        <taxon>Cephalochordata</taxon>
        <taxon>Leptocardii</taxon>
        <taxon>Amphioxiformes</taxon>
        <taxon>Branchiostomatidae</taxon>
        <taxon>Branchiostoma</taxon>
    </lineage>
</organism>
<dbReference type="GO" id="GO:0006412">
    <property type="term" value="P:translation"/>
    <property type="evidence" value="ECO:0007669"/>
    <property type="project" value="InterPro"/>
</dbReference>
<keyword evidence="3" id="KW-0689">Ribosomal protein</keyword>
<protein>
    <recommendedName>
        <fullName evidence="6">Large ribosomal subunit protein uL23m</fullName>
    </recommendedName>
    <alternativeName>
        <fullName evidence="7">39S ribosomal protein L23, mitochondrial</fullName>
    </alternativeName>
</protein>
<accession>C3Y7A6</accession>
<dbReference type="InterPro" id="IPR013025">
    <property type="entry name" value="Ribosomal_uL23-like"/>
</dbReference>
<dbReference type="AlphaFoldDB" id="C3Y7A6"/>
<dbReference type="SUPFAM" id="SSF54189">
    <property type="entry name" value="Ribosomal proteins S24e, L23 and L15e"/>
    <property type="match status" value="1"/>
</dbReference>
<keyword evidence="5" id="KW-0687">Ribonucleoprotein</keyword>
<evidence type="ECO:0000256" key="2">
    <source>
        <dbReference type="ARBA" id="ARBA00006700"/>
    </source>
</evidence>
<sequence length="161" mass="19264">MGVREVPCVTGCPYMVVSRLPWHPDHPKLKVLLTPFCIKLVRPGKPQPPDTLQFQIPMEMGRQELKIYLEELYNIPVADIRVRIQMGKRARNWQNRMYWKTEDYKVAYVVMRDGQTFNFPDLLTKKEEDKTEVEKMEEQMYEKEVDKQREVTRRGGINTWF</sequence>
<dbReference type="InterPro" id="IPR012678">
    <property type="entry name" value="Ribosomal_uL23/eL15/eS24_sf"/>
</dbReference>
<name>C3Y7A6_BRAFL</name>
<dbReference type="PANTHER" id="PTHR12059:SF5">
    <property type="entry name" value="LARGE RIBOSOMAL SUBUNIT PROTEIN UL23M"/>
    <property type="match status" value="1"/>
</dbReference>
<dbReference type="STRING" id="7739.C3Y7A6"/>
<dbReference type="eggNOG" id="KOG4089">
    <property type="taxonomic scope" value="Eukaryota"/>
</dbReference>
<dbReference type="GO" id="GO:0044391">
    <property type="term" value="C:ribosomal subunit"/>
    <property type="evidence" value="ECO:0007669"/>
    <property type="project" value="UniProtKB-ARBA"/>
</dbReference>
<dbReference type="GO" id="GO:0003735">
    <property type="term" value="F:structural constituent of ribosome"/>
    <property type="evidence" value="ECO:0007669"/>
    <property type="project" value="InterPro"/>
</dbReference>
<dbReference type="PANTHER" id="PTHR12059">
    <property type="entry name" value="RIBOSOMAL PROTEIN L23-RELATED"/>
    <property type="match status" value="1"/>
</dbReference>
<comment type="similarity">
    <text evidence="2">Belongs to the universal ribosomal protein uL23 family.</text>
</comment>
<dbReference type="FunFam" id="3.30.70.330:FF:000284">
    <property type="entry name" value="39S ribosomal protein L23, mitochondrial"/>
    <property type="match status" value="1"/>
</dbReference>
<comment type="subcellular location">
    <subcellularLocation>
        <location evidence="1">Mitochondrion</location>
    </subcellularLocation>
</comment>
<evidence type="ECO:0000313" key="8">
    <source>
        <dbReference type="EMBL" id="EEN63734.1"/>
    </source>
</evidence>
<proteinExistence type="inferred from homology"/>
<dbReference type="InterPro" id="IPR012677">
    <property type="entry name" value="Nucleotide-bd_a/b_plait_sf"/>
</dbReference>
<reference evidence="8" key="1">
    <citation type="journal article" date="2008" name="Nature">
        <title>The amphioxus genome and the evolution of the chordate karyotype.</title>
        <authorList>
            <consortium name="US DOE Joint Genome Institute (JGI-PGF)"/>
            <person name="Putnam N.H."/>
            <person name="Butts T."/>
            <person name="Ferrier D.E.K."/>
            <person name="Furlong R.F."/>
            <person name="Hellsten U."/>
            <person name="Kawashima T."/>
            <person name="Robinson-Rechavi M."/>
            <person name="Shoguchi E."/>
            <person name="Terry A."/>
            <person name="Yu J.-K."/>
            <person name="Benito-Gutierrez E.L."/>
            <person name="Dubchak I."/>
            <person name="Garcia-Fernandez J."/>
            <person name="Gibson-Brown J.J."/>
            <person name="Grigoriev I.V."/>
            <person name="Horton A.C."/>
            <person name="de Jong P.J."/>
            <person name="Jurka J."/>
            <person name="Kapitonov V.V."/>
            <person name="Kohara Y."/>
            <person name="Kuroki Y."/>
            <person name="Lindquist E."/>
            <person name="Lucas S."/>
            <person name="Osoegawa K."/>
            <person name="Pennacchio L.A."/>
            <person name="Salamov A.A."/>
            <person name="Satou Y."/>
            <person name="Sauka-Spengler T."/>
            <person name="Schmutz J."/>
            <person name="Shin-I T."/>
            <person name="Toyoda A."/>
            <person name="Bronner-Fraser M."/>
            <person name="Fujiyama A."/>
            <person name="Holland L.Z."/>
            <person name="Holland P.W.H."/>
            <person name="Satoh N."/>
            <person name="Rokhsar D.S."/>
        </authorList>
    </citation>
    <scope>NUCLEOTIDE SEQUENCE [LARGE SCALE GENOMIC DNA]</scope>
    <source>
        <strain evidence="8">S238N-H82</strain>
        <tissue evidence="8">Testes</tissue>
    </source>
</reference>
<evidence type="ECO:0000256" key="4">
    <source>
        <dbReference type="ARBA" id="ARBA00023128"/>
    </source>
</evidence>
<evidence type="ECO:0000256" key="3">
    <source>
        <dbReference type="ARBA" id="ARBA00022980"/>
    </source>
</evidence>
<dbReference type="Pfam" id="PF00276">
    <property type="entry name" value="Ribosomal_L23"/>
    <property type="match status" value="1"/>
</dbReference>
<dbReference type="GO" id="GO:0005739">
    <property type="term" value="C:mitochondrion"/>
    <property type="evidence" value="ECO:0007669"/>
    <property type="project" value="UniProtKB-SubCell"/>
</dbReference>
<dbReference type="InParanoid" id="C3Y7A6"/>